<dbReference type="PROSITE" id="PS00067">
    <property type="entry name" value="3HCDH"/>
    <property type="match status" value="1"/>
</dbReference>
<evidence type="ECO:0000256" key="2">
    <source>
        <dbReference type="ARBA" id="ARBA00009463"/>
    </source>
</evidence>
<proteinExistence type="inferred from homology"/>
<keyword evidence="12" id="KW-1185">Reference proteome</keyword>
<dbReference type="EC" id="1.1.1.45" evidence="8"/>
<evidence type="ECO:0000259" key="10">
    <source>
        <dbReference type="Pfam" id="PF00725"/>
    </source>
</evidence>
<evidence type="ECO:0000256" key="1">
    <source>
        <dbReference type="ARBA" id="ARBA00004496"/>
    </source>
</evidence>
<evidence type="ECO:0000256" key="4">
    <source>
        <dbReference type="ARBA" id="ARBA00022490"/>
    </source>
</evidence>
<feature type="domain" description="3-hydroxyacyl-CoA dehydrogenase NAD binding" evidence="11">
    <location>
        <begin position="6"/>
        <end position="189"/>
    </location>
</feature>
<dbReference type="InterPro" id="IPR013328">
    <property type="entry name" value="6PGD_dom2"/>
</dbReference>
<dbReference type="PANTHER" id="PTHR48075:SF1">
    <property type="entry name" value="LAMBDA-CRYSTALLIN HOMOLOG"/>
    <property type="match status" value="1"/>
</dbReference>
<dbReference type="InterPro" id="IPR036291">
    <property type="entry name" value="NAD(P)-bd_dom_sf"/>
</dbReference>
<evidence type="ECO:0000313" key="13">
    <source>
        <dbReference type="RefSeq" id="XP_022235940.1"/>
    </source>
</evidence>
<dbReference type="PIRSF" id="PIRSF000105">
    <property type="entry name" value="HCDH"/>
    <property type="match status" value="1"/>
</dbReference>
<gene>
    <name evidence="13" type="primary">LOC106476335</name>
</gene>
<keyword evidence="4" id="KW-0963">Cytoplasm</keyword>
<dbReference type="GeneID" id="106476335"/>
<dbReference type="PANTHER" id="PTHR48075">
    <property type="entry name" value="3-HYDROXYACYL-COA DEHYDROGENASE FAMILY PROTEIN"/>
    <property type="match status" value="1"/>
</dbReference>
<evidence type="ECO:0000256" key="5">
    <source>
        <dbReference type="ARBA" id="ARBA00022553"/>
    </source>
</evidence>
<reference evidence="13" key="1">
    <citation type="submission" date="2025-08" db="UniProtKB">
        <authorList>
            <consortium name="RefSeq"/>
        </authorList>
    </citation>
    <scope>IDENTIFICATION</scope>
    <source>
        <tissue evidence="13">Muscle</tissue>
    </source>
</reference>
<comment type="subcellular location">
    <subcellularLocation>
        <location evidence="1">Cytoplasm</location>
    </subcellularLocation>
</comment>
<comment type="similarity">
    <text evidence="2">Belongs to the 3-hydroxyacyl-CoA dehydrogenase family.</text>
</comment>
<dbReference type="InterPro" id="IPR022694">
    <property type="entry name" value="3-OHacyl-CoA_DH"/>
</dbReference>
<sequence>MEKSEKVGIVGSGLIGRSWAMLFASVNYRVSLYDIESQRVDEALQLIQEDLKTLQTKGYLRGTLSVEQQLKLISKSDTLSECMEGAKHVQECVFERLDLKQKIFKELDKLATDEVVLSSSTSCFVPSSFSEGLKHRRQVIVSHPVSMKIILLSYNESNYLSQKWTDPRIVTQTRCLMEEIGQKPVTLNKEINGFILNRIQYAIINECWRLLESGVTSLEDVDTIMTAGLGMRYAFVGPIETIHLNAAGIKELMERYGLNDRDKCFITNILYLNSVAKFP</sequence>
<dbReference type="Proteomes" id="UP000694941">
    <property type="component" value="Unplaced"/>
</dbReference>
<dbReference type="Gene3D" id="1.10.1040.10">
    <property type="entry name" value="N-(1-d-carboxylethyl)-l-norvaline Dehydrogenase, domain 2"/>
    <property type="match status" value="1"/>
</dbReference>
<keyword evidence="6" id="KW-0560">Oxidoreductase</keyword>
<evidence type="ECO:0000256" key="7">
    <source>
        <dbReference type="ARBA" id="ARBA00023027"/>
    </source>
</evidence>
<evidence type="ECO:0000256" key="9">
    <source>
        <dbReference type="ARBA" id="ARBA00042709"/>
    </source>
</evidence>
<dbReference type="Pfam" id="PF02737">
    <property type="entry name" value="3HCDH_N"/>
    <property type="match status" value="1"/>
</dbReference>
<dbReference type="InterPro" id="IPR006176">
    <property type="entry name" value="3-OHacyl-CoA_DH_NAD-bd"/>
</dbReference>
<dbReference type="InterPro" id="IPR008927">
    <property type="entry name" value="6-PGluconate_DH-like_C_sf"/>
</dbReference>
<dbReference type="Gene3D" id="3.40.50.720">
    <property type="entry name" value="NAD(P)-binding Rossmann-like Domain"/>
    <property type="match status" value="1"/>
</dbReference>
<feature type="domain" description="3-hydroxyacyl-CoA dehydrogenase C-terminal" evidence="10">
    <location>
        <begin position="193"/>
        <end position="247"/>
    </location>
</feature>
<keyword evidence="5" id="KW-0597">Phosphoprotein</keyword>
<evidence type="ECO:0000256" key="3">
    <source>
        <dbReference type="ARBA" id="ARBA00011738"/>
    </source>
</evidence>
<keyword evidence="7" id="KW-0520">NAD</keyword>
<name>A0ABM1RX35_LIMPO</name>
<evidence type="ECO:0000256" key="6">
    <source>
        <dbReference type="ARBA" id="ARBA00023002"/>
    </source>
</evidence>
<dbReference type="RefSeq" id="XP_022235940.1">
    <property type="nucleotide sequence ID" value="XM_022380232.1"/>
</dbReference>
<protein>
    <recommendedName>
        <fullName evidence="9">L-gulonate 3-dehydrogenase</fullName>
        <ecNumber evidence="8">1.1.1.45</ecNumber>
    </recommendedName>
    <alternativeName>
        <fullName evidence="9">L-gulonate 3-dehydrogenase</fullName>
    </alternativeName>
</protein>
<evidence type="ECO:0000259" key="11">
    <source>
        <dbReference type="Pfam" id="PF02737"/>
    </source>
</evidence>
<evidence type="ECO:0000256" key="8">
    <source>
        <dbReference type="ARBA" id="ARBA00038962"/>
    </source>
</evidence>
<dbReference type="InterPro" id="IPR006108">
    <property type="entry name" value="3HC_DH_C"/>
</dbReference>
<organism evidence="12 13">
    <name type="scientific">Limulus polyphemus</name>
    <name type="common">Atlantic horseshoe crab</name>
    <dbReference type="NCBI Taxonomy" id="6850"/>
    <lineage>
        <taxon>Eukaryota</taxon>
        <taxon>Metazoa</taxon>
        <taxon>Ecdysozoa</taxon>
        <taxon>Arthropoda</taxon>
        <taxon>Chelicerata</taxon>
        <taxon>Merostomata</taxon>
        <taxon>Xiphosura</taxon>
        <taxon>Limulidae</taxon>
        <taxon>Limulus</taxon>
    </lineage>
</organism>
<evidence type="ECO:0000313" key="12">
    <source>
        <dbReference type="Proteomes" id="UP000694941"/>
    </source>
</evidence>
<dbReference type="SUPFAM" id="SSF48179">
    <property type="entry name" value="6-phosphogluconate dehydrogenase C-terminal domain-like"/>
    <property type="match status" value="1"/>
</dbReference>
<dbReference type="InterPro" id="IPR006180">
    <property type="entry name" value="3-OHacyl-CoA_DH_CS"/>
</dbReference>
<accession>A0ABM1RX35</accession>
<dbReference type="Pfam" id="PF00725">
    <property type="entry name" value="3HCDH"/>
    <property type="match status" value="1"/>
</dbReference>
<dbReference type="SUPFAM" id="SSF51735">
    <property type="entry name" value="NAD(P)-binding Rossmann-fold domains"/>
    <property type="match status" value="1"/>
</dbReference>
<comment type="subunit">
    <text evidence="3">Homodimer.</text>
</comment>